<dbReference type="WBParaSite" id="PDA_v2.g2041.t1">
    <property type="protein sequence ID" value="PDA_v2.g2041.t1"/>
    <property type="gene ID" value="PDA_v2.g2041"/>
</dbReference>
<reference evidence="3" key="1">
    <citation type="submission" date="2022-11" db="UniProtKB">
        <authorList>
            <consortium name="WormBaseParasite"/>
        </authorList>
    </citation>
    <scope>IDENTIFICATION</scope>
</reference>
<evidence type="ECO:0000313" key="3">
    <source>
        <dbReference type="WBParaSite" id="PDA_v2.g2041.t1"/>
    </source>
</evidence>
<evidence type="ECO:0000313" key="2">
    <source>
        <dbReference type="Proteomes" id="UP000887578"/>
    </source>
</evidence>
<feature type="coiled-coil region" evidence="1">
    <location>
        <begin position="68"/>
        <end position="95"/>
    </location>
</feature>
<organism evidence="2 3">
    <name type="scientific">Panagrolaimus davidi</name>
    <dbReference type="NCBI Taxonomy" id="227884"/>
    <lineage>
        <taxon>Eukaryota</taxon>
        <taxon>Metazoa</taxon>
        <taxon>Ecdysozoa</taxon>
        <taxon>Nematoda</taxon>
        <taxon>Chromadorea</taxon>
        <taxon>Rhabditida</taxon>
        <taxon>Tylenchina</taxon>
        <taxon>Panagrolaimomorpha</taxon>
        <taxon>Panagrolaimoidea</taxon>
        <taxon>Panagrolaimidae</taxon>
        <taxon>Panagrolaimus</taxon>
    </lineage>
</organism>
<sequence length="122" mass="14039">MADTYDERFRKGIEKMQSLGESMEETINQHRKKPKLACNYNALKILTQKAQNVYNEMDCCQNGVDETTATLISDKTEAERKIQECENKVAVTYKETEHLKNSVAVEERGIKEASHFSFMRAV</sequence>
<dbReference type="Proteomes" id="UP000887578">
    <property type="component" value="Unplaced"/>
</dbReference>
<keyword evidence="1" id="KW-0175">Coiled coil</keyword>
<proteinExistence type="predicted"/>
<name>A0A914PZT8_9BILA</name>
<keyword evidence="2" id="KW-1185">Reference proteome</keyword>
<evidence type="ECO:0000256" key="1">
    <source>
        <dbReference type="SAM" id="Coils"/>
    </source>
</evidence>
<protein>
    <submittedName>
        <fullName evidence="3">Uncharacterized protein</fullName>
    </submittedName>
</protein>
<accession>A0A914PZT8</accession>
<dbReference type="AlphaFoldDB" id="A0A914PZT8"/>